<dbReference type="OrthoDB" id="5396420at2759"/>
<evidence type="ECO:0008006" key="4">
    <source>
        <dbReference type="Google" id="ProtNLM"/>
    </source>
</evidence>
<reference evidence="2 3" key="1">
    <citation type="submission" date="2017-02" db="EMBL/GenBank/DDBJ databases">
        <title>Genomes of Trichoderma spp. with biocontrol activity.</title>
        <authorList>
            <person name="Gardiner D."/>
            <person name="Kazan K."/>
            <person name="Vos C."/>
            <person name="Harvey P."/>
        </authorList>
    </citation>
    <scope>NUCLEOTIDE SEQUENCE [LARGE SCALE GENOMIC DNA]</scope>
    <source>
        <strain evidence="2 3">A5MH</strain>
    </source>
</reference>
<dbReference type="Gene3D" id="3.40.50.1820">
    <property type="entry name" value="alpha/beta hydrolase"/>
    <property type="match status" value="1"/>
</dbReference>
<sequence>MFSPLATIRRQYYSVLRWPHIRKSVSVACGSGGFVDIESVITKSYYECDFSANAYSSLYNVDEFSPTKFLVLHLSPSPGNAYSAKQLPEFLYDWPVASINYRWETERRDLAIQDAASEEHDFAGSLDWPTPIHDVAFAYQWITRALMPPNNGRGGIYVYGSHLGAGIAMSLSLTESRPNEKFCVRGIAAYNGIYNWTMFLPGHRINMIRSMMDVASLSRRTNGNLRLDTLQQKLVSLFQTPASLFDPFASPSLFFHNPGLSIPESFYTSTQLASIIRNMRGQVSDESKENVLPRNSYLKFPPRDSTMKIPETILLHDAPSGPPTRQPRTKKGLKGSSDGDQRNTFKNQTEEIASLMRRSLARIELKEKARWEEDAHYLAEEPKRRIRVVEVGPEREDLELNEIGQKAVLIWLDENLRTIHLK</sequence>
<dbReference type="EMBL" id="MTYH01000152">
    <property type="protein sequence ID" value="PNP37309.1"/>
    <property type="molecule type" value="Genomic_DNA"/>
</dbReference>
<proteinExistence type="predicted"/>
<protein>
    <recommendedName>
        <fullName evidence="4">Alpha/beta hydrolase fold-3 domain-containing protein</fullName>
    </recommendedName>
</protein>
<dbReference type="AlphaFoldDB" id="A0A2K0SVK4"/>
<comment type="caution">
    <text evidence="2">The sequence shown here is derived from an EMBL/GenBank/DDBJ whole genome shotgun (WGS) entry which is preliminary data.</text>
</comment>
<gene>
    <name evidence="2" type="ORF">TGAMA5MH_10791</name>
</gene>
<dbReference type="InterPro" id="IPR029058">
    <property type="entry name" value="AB_hydrolase_fold"/>
</dbReference>
<accession>A0A2K0SVK4</accession>
<dbReference type="Proteomes" id="UP000236546">
    <property type="component" value="Unassembled WGS sequence"/>
</dbReference>
<organism evidence="2 3">
    <name type="scientific">Trichoderma gamsii</name>
    <dbReference type="NCBI Taxonomy" id="398673"/>
    <lineage>
        <taxon>Eukaryota</taxon>
        <taxon>Fungi</taxon>
        <taxon>Dikarya</taxon>
        <taxon>Ascomycota</taxon>
        <taxon>Pezizomycotina</taxon>
        <taxon>Sordariomycetes</taxon>
        <taxon>Hypocreomycetidae</taxon>
        <taxon>Hypocreales</taxon>
        <taxon>Hypocreaceae</taxon>
        <taxon>Trichoderma</taxon>
    </lineage>
</organism>
<dbReference type="SUPFAM" id="SSF53474">
    <property type="entry name" value="alpha/beta-Hydrolases"/>
    <property type="match status" value="1"/>
</dbReference>
<evidence type="ECO:0000256" key="1">
    <source>
        <dbReference type="SAM" id="MobiDB-lite"/>
    </source>
</evidence>
<evidence type="ECO:0000313" key="3">
    <source>
        <dbReference type="Proteomes" id="UP000236546"/>
    </source>
</evidence>
<feature type="region of interest" description="Disordered" evidence="1">
    <location>
        <begin position="314"/>
        <end position="347"/>
    </location>
</feature>
<evidence type="ECO:0000313" key="2">
    <source>
        <dbReference type="EMBL" id="PNP37309.1"/>
    </source>
</evidence>
<name>A0A2K0SVK4_9HYPO</name>